<evidence type="ECO:0000313" key="9">
    <source>
        <dbReference type="Proteomes" id="UP000537260"/>
    </source>
</evidence>
<dbReference type="InterPro" id="IPR022761">
    <property type="entry name" value="Fumarate_lyase_N"/>
</dbReference>
<dbReference type="SUPFAM" id="SSF48557">
    <property type="entry name" value="L-aspartase-like"/>
    <property type="match status" value="1"/>
</dbReference>
<comment type="pathway">
    <text evidence="1">Purine metabolism; IMP biosynthesis via de novo pathway; 5-amino-1-(5-phospho-D-ribosyl)imidazole-4-carboxamide from 5-amino-1-(5-phospho-D-ribosyl)imidazole-4-carboxylate: step 2/2.</text>
</comment>
<evidence type="ECO:0000313" key="8">
    <source>
        <dbReference type="EMBL" id="NYJ21039.1"/>
    </source>
</evidence>
<dbReference type="AlphaFoldDB" id="A0A7Z0EG53"/>
<dbReference type="Proteomes" id="UP000537260">
    <property type="component" value="Unassembled WGS sequence"/>
</dbReference>
<comment type="caution">
    <text evidence="8">The sequence shown here is derived from an EMBL/GenBank/DDBJ whole genome shotgun (WGS) entry which is preliminary data.</text>
</comment>
<dbReference type="InterPro" id="IPR047136">
    <property type="entry name" value="PurB_bact"/>
</dbReference>
<dbReference type="Pfam" id="PF08328">
    <property type="entry name" value="ASL_C"/>
    <property type="match status" value="1"/>
</dbReference>
<protein>
    <submittedName>
        <fullName evidence="8">Adenylosuccinate lyase</fullName>
        <ecNumber evidence="8">4.3.2.2</ecNumber>
    </submittedName>
</protein>
<gene>
    <name evidence="8" type="ORF">HNR05_002830</name>
</gene>
<accession>A0A7Z0EG53</accession>
<evidence type="ECO:0000256" key="1">
    <source>
        <dbReference type="ARBA" id="ARBA00004706"/>
    </source>
</evidence>
<dbReference type="RefSeq" id="WP_179579702.1">
    <property type="nucleotide sequence ID" value="NZ_JACCFM010000001.1"/>
</dbReference>
<evidence type="ECO:0000256" key="5">
    <source>
        <dbReference type="ARBA" id="ARBA00025012"/>
    </source>
</evidence>
<dbReference type="InterPro" id="IPR020557">
    <property type="entry name" value="Fumarate_lyase_CS"/>
</dbReference>
<organism evidence="8 9">
    <name type="scientific">Glaciibacter psychrotolerans</name>
    <dbReference type="NCBI Taxonomy" id="670054"/>
    <lineage>
        <taxon>Bacteria</taxon>
        <taxon>Bacillati</taxon>
        <taxon>Actinomycetota</taxon>
        <taxon>Actinomycetes</taxon>
        <taxon>Micrococcales</taxon>
        <taxon>Microbacteriaceae</taxon>
        <taxon>Glaciibacter</taxon>
    </lineage>
</organism>
<feature type="domain" description="Fumarate lyase N-terminal" evidence="6">
    <location>
        <begin position="14"/>
        <end position="308"/>
    </location>
</feature>
<dbReference type="PANTHER" id="PTHR43411:SF1">
    <property type="entry name" value="ADENYLOSUCCINATE LYASE"/>
    <property type="match status" value="1"/>
</dbReference>
<evidence type="ECO:0000256" key="2">
    <source>
        <dbReference type="ARBA" id="ARBA00004734"/>
    </source>
</evidence>
<dbReference type="Pfam" id="PF00206">
    <property type="entry name" value="Lyase_1"/>
    <property type="match status" value="1"/>
</dbReference>
<dbReference type="InterPro" id="IPR024083">
    <property type="entry name" value="Fumarase/histidase_N"/>
</dbReference>
<dbReference type="Gene3D" id="1.20.200.10">
    <property type="entry name" value="Fumarase/aspartase (Central domain)"/>
    <property type="match status" value="1"/>
</dbReference>
<dbReference type="InterPro" id="IPR000362">
    <property type="entry name" value="Fumarate_lyase_fam"/>
</dbReference>
<comment type="pathway">
    <text evidence="2">Purine metabolism; AMP biosynthesis via de novo pathway; AMP from IMP: step 2/2.</text>
</comment>
<name>A0A7Z0EG53_9MICO</name>
<dbReference type="GO" id="GO:0004018">
    <property type="term" value="F:N6-(1,2-dicarboxyethyl)AMP AMP-lyase (fumarate-forming) activity"/>
    <property type="evidence" value="ECO:0007669"/>
    <property type="project" value="InterPro"/>
</dbReference>
<dbReference type="PRINTS" id="PR00149">
    <property type="entry name" value="FUMRATELYASE"/>
</dbReference>
<keyword evidence="3" id="KW-0658">Purine biosynthesis</keyword>
<keyword evidence="4 8" id="KW-0456">Lyase</keyword>
<feature type="domain" description="Adenylosuccinate lyase PurB C-terminal" evidence="7">
    <location>
        <begin position="329"/>
        <end position="449"/>
    </location>
</feature>
<comment type="function">
    <text evidence="5">Catalyzes two reactions in de novo purine nucleotide biosynthesis. Catalyzes the breakdown of 5-aminoimidazole- (N-succinylocarboxamide) ribotide (SAICAR or 2-[5-amino-1-(5-phospho-beta-D-ribosyl)imidazole-4-carboxamido]succinate) to 5-aminoimidazole-4-carboxamide ribotide (AICAR or 5-amino-1-(5-phospho-beta-D-ribosyl)imidazole-4-carboxamide) and fumarate, and of adenylosuccinate (ADS or N(6)-(1,2-dicarboxyethyl)-AMP) to adenosine monophosphate (AMP) and fumarate.</text>
</comment>
<dbReference type="InterPro" id="IPR008948">
    <property type="entry name" value="L-Aspartase-like"/>
</dbReference>
<reference evidence="8 9" key="1">
    <citation type="submission" date="2020-07" db="EMBL/GenBank/DDBJ databases">
        <title>Sequencing the genomes of 1000 actinobacteria strains.</title>
        <authorList>
            <person name="Klenk H.-P."/>
        </authorList>
    </citation>
    <scope>NUCLEOTIDE SEQUENCE [LARGE SCALE GENOMIC DNA]</scope>
    <source>
        <strain evidence="8 9">LI1</strain>
    </source>
</reference>
<proteinExistence type="predicted"/>
<dbReference type="GO" id="GO:0006188">
    <property type="term" value="P:IMP biosynthetic process"/>
    <property type="evidence" value="ECO:0007669"/>
    <property type="project" value="InterPro"/>
</dbReference>
<dbReference type="PROSITE" id="PS00163">
    <property type="entry name" value="FUMARATE_LYASES"/>
    <property type="match status" value="1"/>
</dbReference>
<evidence type="ECO:0000256" key="4">
    <source>
        <dbReference type="ARBA" id="ARBA00023239"/>
    </source>
</evidence>
<evidence type="ECO:0000259" key="7">
    <source>
        <dbReference type="Pfam" id="PF08328"/>
    </source>
</evidence>
<keyword evidence="9" id="KW-1185">Reference proteome</keyword>
<evidence type="ECO:0000256" key="3">
    <source>
        <dbReference type="ARBA" id="ARBA00022755"/>
    </source>
</evidence>
<dbReference type="Gene3D" id="1.10.275.10">
    <property type="entry name" value="Fumarase/aspartase (N-terminal domain)"/>
    <property type="match status" value="1"/>
</dbReference>
<dbReference type="EMBL" id="JACCFM010000001">
    <property type="protein sequence ID" value="NYJ21039.1"/>
    <property type="molecule type" value="Genomic_DNA"/>
</dbReference>
<sequence>MSPLPPQVISPLDGRYRAAVTELGEYLSEAGLNRARVQVEVEWLIVLTDRSLFGSTPLDAAQKAALRALVTDFGQAEIDELAELEATTRHDVKAVEYLVRRRLAALGLDSIAELTHFAATSEDINNLSYALTVSAAVREVWLPKFQSVIDALRARTEEFRADAMLARTHGQPATPTTMGKELAVFVYRLERIQKQIAGNDYLGKFSGATGTFAAHVVAEPSADWPTISREFVEGLGLGWNPLTTQIESHDWQAELYSRVSHANRVLHNLATDIWTYISMGYFRQIPQAGATGSSTMPHKINPIRFENAEANLELSSAILDSLAATLVTSRLQRDLTDSTTQRNIGVGFGHSVLALDNILRGLGEIDIDRVMLADDLDTNWEILGEAIQTVIRAEVTAGRSSIADPYALLKELTRGKRIGQADLVAFVSELEIGDDAKQRLLALTPAGYVGLADSLVDNLK</sequence>
<dbReference type="InterPro" id="IPR013539">
    <property type="entry name" value="PurB_C"/>
</dbReference>
<evidence type="ECO:0000259" key="6">
    <source>
        <dbReference type="Pfam" id="PF00206"/>
    </source>
</evidence>
<dbReference type="NCBIfam" id="NF006764">
    <property type="entry name" value="PRK09285.1"/>
    <property type="match status" value="1"/>
</dbReference>
<dbReference type="EC" id="4.3.2.2" evidence="8"/>
<dbReference type="PANTHER" id="PTHR43411">
    <property type="entry name" value="ADENYLOSUCCINATE LYASE"/>
    <property type="match status" value="1"/>
</dbReference>
<dbReference type="Gene3D" id="1.10.40.30">
    <property type="entry name" value="Fumarase/aspartase (C-terminal domain)"/>
    <property type="match status" value="1"/>
</dbReference>